<dbReference type="GO" id="GO:0016651">
    <property type="term" value="F:oxidoreductase activity, acting on NAD(P)H"/>
    <property type="evidence" value="ECO:0007669"/>
    <property type="project" value="InterPro"/>
</dbReference>
<reference evidence="3" key="1">
    <citation type="journal article" date="2020" name="Stud. Mycol.">
        <title>101 Dothideomycetes genomes: a test case for predicting lifestyles and emergence of pathogens.</title>
        <authorList>
            <person name="Haridas S."/>
            <person name="Albert R."/>
            <person name="Binder M."/>
            <person name="Bloem J."/>
            <person name="Labutti K."/>
            <person name="Salamov A."/>
            <person name="Andreopoulos B."/>
            <person name="Baker S."/>
            <person name="Barry K."/>
            <person name="Bills G."/>
            <person name="Bluhm B."/>
            <person name="Cannon C."/>
            <person name="Castanera R."/>
            <person name="Culley D."/>
            <person name="Daum C."/>
            <person name="Ezra D."/>
            <person name="Gonzalez J."/>
            <person name="Henrissat B."/>
            <person name="Kuo A."/>
            <person name="Liang C."/>
            <person name="Lipzen A."/>
            <person name="Lutzoni F."/>
            <person name="Magnuson J."/>
            <person name="Mondo S."/>
            <person name="Nolan M."/>
            <person name="Ohm R."/>
            <person name="Pangilinan J."/>
            <person name="Park H.-J."/>
            <person name="Ramirez L."/>
            <person name="Alfaro M."/>
            <person name="Sun H."/>
            <person name="Tritt A."/>
            <person name="Yoshinaga Y."/>
            <person name="Zwiers L.-H."/>
            <person name="Turgeon B."/>
            <person name="Goodwin S."/>
            <person name="Spatafora J."/>
            <person name="Crous P."/>
            <person name="Grigoriev I."/>
        </authorList>
    </citation>
    <scope>NUCLEOTIDE SEQUENCE</scope>
    <source>
        <strain evidence="3">CBS 183.55</strain>
    </source>
</reference>
<evidence type="ECO:0000313" key="4">
    <source>
        <dbReference type="Proteomes" id="UP000800082"/>
    </source>
</evidence>
<evidence type="ECO:0000256" key="2">
    <source>
        <dbReference type="ARBA" id="ARBA00023002"/>
    </source>
</evidence>
<dbReference type="Proteomes" id="UP000800082">
    <property type="component" value="Unassembled WGS sequence"/>
</dbReference>
<dbReference type="Gene3D" id="3.90.180.10">
    <property type="entry name" value="Medium-chain alcohol dehydrogenases, catalytic domain"/>
    <property type="match status" value="2"/>
</dbReference>
<accession>A0A6A5RN31</accession>
<dbReference type="InterPro" id="IPR011032">
    <property type="entry name" value="GroES-like_sf"/>
</dbReference>
<proteinExistence type="inferred from homology"/>
<dbReference type="PANTHER" id="PTHR45348">
    <property type="entry name" value="HYPOTHETICAL OXIDOREDUCTASE (EUROFUNG)"/>
    <property type="match status" value="1"/>
</dbReference>
<dbReference type="GeneID" id="54347641"/>
<dbReference type="Gene3D" id="3.40.50.720">
    <property type="entry name" value="NAD(P)-binding Rossmann-like Domain"/>
    <property type="match status" value="1"/>
</dbReference>
<comment type="similarity">
    <text evidence="1">Belongs to the zinc-containing alcohol dehydrogenase family.</text>
</comment>
<dbReference type="RefSeq" id="XP_033449091.1">
    <property type="nucleotide sequence ID" value="XM_033589990.1"/>
</dbReference>
<dbReference type="EMBL" id="ML978967">
    <property type="protein sequence ID" value="KAF1928843.1"/>
    <property type="molecule type" value="Genomic_DNA"/>
</dbReference>
<dbReference type="SUPFAM" id="SSF51735">
    <property type="entry name" value="NAD(P)-binding Rossmann-fold domains"/>
    <property type="match status" value="1"/>
</dbReference>
<keyword evidence="4" id="KW-1185">Reference proteome</keyword>
<dbReference type="AlphaFoldDB" id="A0A6A5RN31"/>
<dbReference type="SUPFAM" id="SSF50129">
    <property type="entry name" value="GroES-like"/>
    <property type="match status" value="1"/>
</dbReference>
<evidence type="ECO:0008006" key="5">
    <source>
        <dbReference type="Google" id="ProtNLM"/>
    </source>
</evidence>
<protein>
    <recommendedName>
        <fullName evidence="5">GroES-like protein</fullName>
    </recommendedName>
</protein>
<keyword evidence="2" id="KW-0560">Oxidoreductase</keyword>
<evidence type="ECO:0000256" key="1">
    <source>
        <dbReference type="ARBA" id="ARBA00008072"/>
    </source>
</evidence>
<organism evidence="3 4">
    <name type="scientific">Didymella exigua CBS 183.55</name>
    <dbReference type="NCBI Taxonomy" id="1150837"/>
    <lineage>
        <taxon>Eukaryota</taxon>
        <taxon>Fungi</taxon>
        <taxon>Dikarya</taxon>
        <taxon>Ascomycota</taxon>
        <taxon>Pezizomycotina</taxon>
        <taxon>Dothideomycetes</taxon>
        <taxon>Pleosporomycetidae</taxon>
        <taxon>Pleosporales</taxon>
        <taxon>Pleosporineae</taxon>
        <taxon>Didymellaceae</taxon>
        <taxon>Didymella</taxon>
    </lineage>
</organism>
<evidence type="ECO:0000313" key="3">
    <source>
        <dbReference type="EMBL" id="KAF1928843.1"/>
    </source>
</evidence>
<dbReference type="InterPro" id="IPR047122">
    <property type="entry name" value="Trans-enoyl_RdTase-like"/>
</dbReference>
<sequence>MDSVLQNRTAYLDEPGAPLVVRDAPFPEPGPGEIEVRNAAIAINPVDWHMTDSGILLSTGLLWSAATGRPQFGAFQLYIVVSIYKAAQLPLSIPFTEDIVLPLALETVIHLYPVLTFSYPFLKDAVKYSAGKTIVVYGGSSSVSSVTTQLAETSGLHVITIVGARNSGMSKESGAAECFDHKDSPLVKLVEAVRDLGGELVGIVEAISIPETITIDLKILENLGRDHLALNRPHMGENMVPDNVEIGMVRSGGVNEITDSVWRTYVGAALKFGKLKCLPPPTIVGKGLEVIQKTPGLLEQDVSATKLVVEFEQSS</sequence>
<dbReference type="PANTHER" id="PTHR45348:SF2">
    <property type="entry name" value="ZINC-TYPE ALCOHOL DEHYDROGENASE-LIKE PROTEIN C2E1P3.01"/>
    <property type="match status" value="1"/>
</dbReference>
<dbReference type="OrthoDB" id="48317at2759"/>
<gene>
    <name evidence="3" type="ORF">M421DRAFT_390668</name>
</gene>
<name>A0A6A5RN31_9PLEO</name>
<dbReference type="InterPro" id="IPR036291">
    <property type="entry name" value="NAD(P)-bd_dom_sf"/>
</dbReference>